<protein>
    <recommendedName>
        <fullName evidence="1">Putative restriction endonuclease domain-containing protein</fullName>
    </recommendedName>
</protein>
<comment type="caution">
    <text evidence="2">The sequence shown here is derived from an EMBL/GenBank/DDBJ whole genome shotgun (WGS) entry which is preliminary data.</text>
</comment>
<reference evidence="2 3" key="2">
    <citation type="submission" date="2018-06" db="EMBL/GenBank/DDBJ databases">
        <title>Metagenomic assembly of (sub)arctic Cyanobacteria and their associated microbiome from non-axenic cultures.</title>
        <authorList>
            <person name="Baurain D."/>
        </authorList>
    </citation>
    <scope>NUCLEOTIDE SEQUENCE [LARGE SCALE GENOMIC DNA]</scope>
    <source>
        <strain evidence="2">ULC027bin1</strain>
    </source>
</reference>
<organism evidence="2 3">
    <name type="scientific">Phormidesmis priestleyi</name>
    <dbReference type="NCBI Taxonomy" id="268141"/>
    <lineage>
        <taxon>Bacteria</taxon>
        <taxon>Bacillati</taxon>
        <taxon>Cyanobacteriota</taxon>
        <taxon>Cyanophyceae</taxon>
        <taxon>Leptolyngbyales</taxon>
        <taxon>Leptolyngbyaceae</taxon>
        <taxon>Phormidesmis</taxon>
    </lineage>
</organism>
<reference evidence="3" key="1">
    <citation type="submission" date="2018-04" db="EMBL/GenBank/DDBJ databases">
        <authorList>
            <person name="Cornet L."/>
        </authorList>
    </citation>
    <scope>NUCLEOTIDE SEQUENCE [LARGE SCALE GENOMIC DNA]</scope>
</reference>
<dbReference type="InterPro" id="IPR012296">
    <property type="entry name" value="Nuclease_put_TT1808"/>
</dbReference>
<dbReference type="SUPFAM" id="SSF52980">
    <property type="entry name" value="Restriction endonuclease-like"/>
    <property type="match status" value="1"/>
</dbReference>
<dbReference type="InterPro" id="IPR008538">
    <property type="entry name" value="Uma2"/>
</dbReference>
<dbReference type="PANTHER" id="PTHR34107">
    <property type="entry name" value="SLL0198 PROTEIN-RELATED"/>
    <property type="match status" value="1"/>
</dbReference>
<dbReference type="EMBL" id="QBMP01000315">
    <property type="protein sequence ID" value="PZO46316.1"/>
    <property type="molecule type" value="Genomic_DNA"/>
</dbReference>
<dbReference type="Gene3D" id="3.90.1570.10">
    <property type="entry name" value="tt1808, chain A"/>
    <property type="match status" value="1"/>
</dbReference>
<gene>
    <name evidence="2" type="ORF">DCF15_20455</name>
</gene>
<dbReference type="AlphaFoldDB" id="A0A2W4WN40"/>
<dbReference type="InterPro" id="IPR011335">
    <property type="entry name" value="Restrct_endonuc-II-like"/>
</dbReference>
<evidence type="ECO:0000313" key="2">
    <source>
        <dbReference type="EMBL" id="PZO46316.1"/>
    </source>
</evidence>
<dbReference type="Proteomes" id="UP000249794">
    <property type="component" value="Unassembled WGS sequence"/>
</dbReference>
<dbReference type="Pfam" id="PF05685">
    <property type="entry name" value="Uma2"/>
    <property type="match status" value="1"/>
</dbReference>
<evidence type="ECO:0000259" key="1">
    <source>
        <dbReference type="Pfam" id="PF05685"/>
    </source>
</evidence>
<feature type="domain" description="Putative restriction endonuclease" evidence="1">
    <location>
        <begin position="13"/>
        <end position="182"/>
    </location>
</feature>
<name>A0A2W4WN40_9CYAN</name>
<accession>A0A2W4WN40</accession>
<evidence type="ECO:0000313" key="3">
    <source>
        <dbReference type="Proteomes" id="UP000249794"/>
    </source>
</evidence>
<sequence length="191" mass="21052">MVQTPIKPVALKAFLALPETKPASEYFDGKITQKPMPQGEHSRIQLKLAAAIETALSVEKVASAFTELRCTFDGSSIVPDIAVFAWSRIPRQDNGRIANAFTTAPDWIIEILSPGQSHTKVAKKILRCLEQGSVMGWLIDPAEDAVFVYSKEQGTAVYDLTDNLPETKLLVPDFAQNFELTIGELFGWLMA</sequence>
<proteinExistence type="predicted"/>
<dbReference type="PANTHER" id="PTHR34107:SF8">
    <property type="entry name" value="UNIDENTIFIED OPEN READING FRAME"/>
    <property type="match status" value="1"/>
</dbReference>
<dbReference type="CDD" id="cd06260">
    <property type="entry name" value="DUF820-like"/>
    <property type="match status" value="1"/>
</dbReference>